<evidence type="ECO:0000313" key="1">
    <source>
        <dbReference type="EMBL" id="GEP03425.1"/>
    </source>
</evidence>
<reference evidence="4" key="2">
    <citation type="journal article" date="2019" name="Int. J. Syst. Evol. Microbiol.">
        <title>The Global Catalogue of Microorganisms (GCM) 10K type strain sequencing project: providing services to taxonomists for standard genome sequencing and annotation.</title>
        <authorList>
            <consortium name="The Broad Institute Genomics Platform"/>
            <consortium name="The Broad Institute Genome Sequencing Center for Infectious Disease"/>
            <person name="Wu L."/>
            <person name="Ma J."/>
        </authorList>
    </citation>
    <scope>NUCLEOTIDE SEQUENCE [LARGE SCALE GENOMIC DNA]</scope>
    <source>
        <strain evidence="4">NBRC 107715</strain>
    </source>
</reference>
<reference evidence="1 3" key="3">
    <citation type="submission" date="2019-07" db="EMBL/GenBank/DDBJ databases">
        <title>Whole genome shotgun sequence of Methylobacterium oxalidis NBRC 107715.</title>
        <authorList>
            <person name="Hosoyama A."/>
            <person name="Uohara A."/>
            <person name="Ohji S."/>
            <person name="Ichikawa N."/>
        </authorList>
    </citation>
    <scope>NUCLEOTIDE SEQUENCE [LARGE SCALE GENOMIC DNA]</scope>
    <source>
        <strain evidence="1 3">NBRC 107715</strain>
    </source>
</reference>
<evidence type="ECO:0000313" key="2">
    <source>
        <dbReference type="EMBL" id="GLS63370.1"/>
    </source>
</evidence>
<keyword evidence="4" id="KW-1185">Reference proteome</keyword>
<reference evidence="2" key="1">
    <citation type="journal article" date="2014" name="Int. J. Syst. Evol. Microbiol.">
        <title>Complete genome of a new Firmicutes species belonging to the dominant human colonic microbiota ('Ruminococcus bicirculans') reveals two chromosomes and a selective capacity to utilize plant glucans.</title>
        <authorList>
            <consortium name="NISC Comparative Sequencing Program"/>
            <person name="Wegmann U."/>
            <person name="Louis P."/>
            <person name="Goesmann A."/>
            <person name="Henrissat B."/>
            <person name="Duncan S.H."/>
            <person name="Flint H.J."/>
        </authorList>
    </citation>
    <scope>NUCLEOTIDE SEQUENCE</scope>
    <source>
        <strain evidence="2">NBRC 107715</strain>
    </source>
</reference>
<gene>
    <name evidence="2" type="ORF">GCM10007888_17510</name>
    <name evidence="1" type="ORF">MOX02_14630</name>
</gene>
<name>A0A512J0H6_9HYPH</name>
<dbReference type="Proteomes" id="UP001156856">
    <property type="component" value="Unassembled WGS sequence"/>
</dbReference>
<organism evidence="1 3">
    <name type="scientific">Methylobacterium oxalidis</name>
    <dbReference type="NCBI Taxonomy" id="944322"/>
    <lineage>
        <taxon>Bacteria</taxon>
        <taxon>Pseudomonadati</taxon>
        <taxon>Pseudomonadota</taxon>
        <taxon>Alphaproteobacteria</taxon>
        <taxon>Hyphomicrobiales</taxon>
        <taxon>Methylobacteriaceae</taxon>
        <taxon>Methylobacterium</taxon>
    </lineage>
</organism>
<protein>
    <submittedName>
        <fullName evidence="1">Uncharacterized protein</fullName>
    </submittedName>
</protein>
<reference evidence="2" key="4">
    <citation type="submission" date="2023-01" db="EMBL/GenBank/DDBJ databases">
        <title>Draft genome sequence of Methylobacterium oxalidis strain NBRC 107715.</title>
        <authorList>
            <person name="Sun Q."/>
            <person name="Mori K."/>
        </authorList>
    </citation>
    <scope>NUCLEOTIDE SEQUENCE</scope>
    <source>
        <strain evidence="2">NBRC 107715</strain>
    </source>
</reference>
<evidence type="ECO:0000313" key="4">
    <source>
        <dbReference type="Proteomes" id="UP001156856"/>
    </source>
</evidence>
<evidence type="ECO:0000313" key="3">
    <source>
        <dbReference type="Proteomes" id="UP000321960"/>
    </source>
</evidence>
<dbReference type="AlphaFoldDB" id="A0A512J0H6"/>
<dbReference type="EMBL" id="BJZU01000021">
    <property type="protein sequence ID" value="GEP03425.1"/>
    <property type="molecule type" value="Genomic_DNA"/>
</dbReference>
<dbReference type="EMBL" id="BSPK01000021">
    <property type="protein sequence ID" value="GLS63370.1"/>
    <property type="molecule type" value="Genomic_DNA"/>
</dbReference>
<accession>A0A512J0H6</accession>
<dbReference type="Proteomes" id="UP000321960">
    <property type="component" value="Unassembled WGS sequence"/>
</dbReference>
<comment type="caution">
    <text evidence="1">The sequence shown here is derived from an EMBL/GenBank/DDBJ whole genome shotgun (WGS) entry which is preliminary data.</text>
</comment>
<dbReference type="RefSeq" id="WP_147025139.1">
    <property type="nucleotide sequence ID" value="NZ_BJZU01000021.1"/>
</dbReference>
<sequence length="153" mass="16925">MTESPSGHRSFLVREICEPEENSLRVVIVETTTLPDPEPMPDLPLLARPVVILDETPSLELLWPDCVAYAVENESYAALSASAGPVSPSLPMLRRCTASAYLDYLARATFASEAYPGPLTHWIVITLRHVVNVVSVDAPRPRWLTEPRAYPIC</sequence>
<dbReference type="OrthoDB" id="80147at2"/>
<proteinExistence type="predicted"/>